<name>A0A0B7ISB5_9FLAO</name>
<dbReference type="EMBL" id="CDOL01000221">
    <property type="protein sequence ID" value="CEN52942.1"/>
    <property type="molecule type" value="Genomic_DNA"/>
</dbReference>
<accession>A0A0B7ISB5</accession>
<evidence type="ECO:0000313" key="2">
    <source>
        <dbReference type="Proteomes" id="UP000038200"/>
    </source>
</evidence>
<dbReference type="Proteomes" id="UP000038200">
    <property type="component" value="Unassembled WGS sequence"/>
</dbReference>
<proteinExistence type="predicted"/>
<sequence length="648" mass="76154">MKKVYLMILFLTSFCGFSQTEEEVRKELEELFTNCKNTNPNDILPFYVDRKLGLMNKKTMQTLVKPIHTSIYIESFSPIRGKVIYSAFDEHYYTFSVDKNWKISTKEEINYSCVLYSPPYKKPKYEFVPSDKLSKGFQIKNRTVFFAKEYESCNYFGDNDVFKYKGKYYLIVCKKVEDGYLYAIIDQQGNISEHFNYKHSWIDVNKYASNENDVWFKVQDSAMSKNKVIGFINMSGEEKLKNQVPDDISALTVIFGYGIAKNINKENYAVVDLVKMEWVIPPQEKLVFRDLIIDTDKKVNRHDIKNRAKYRVLISTDSYSKSFYMDFSGKKFLPKEFDNQEENLTPETFAQNKIKDFFKDYDANTIGNILYFQRGFDTGYIDAETMEEIVPPSGSPILIQGELSTPKIKGNFYSHNGFFEFEYHPTSGLELKPYKKYASLHPIGDLNIEEVKTEIKTIYVEEKPKKATPNNKNFEYVDIITHNENTYVLARKLSKENPMMGIVNVKDKPLPSFEFEYETIEQNTYAKDNIWFLTKKKGEEYSHFTSISGDTKTLFIKEIKQKRLGYAIAESINNTMGVIDLTTMQWVIEPQKQLHFLDFRHTSKEEIDTQNIENRTKARLYILVYQDDYQYFIDLKGKKYIPEKYLKE</sequence>
<dbReference type="AlphaFoldDB" id="A0A0B7ISB5"/>
<dbReference type="RefSeq" id="WP_042007626.1">
    <property type="nucleotide sequence ID" value="NZ_CDOL01000221.1"/>
</dbReference>
<evidence type="ECO:0000313" key="1">
    <source>
        <dbReference type="EMBL" id="CEN52942.1"/>
    </source>
</evidence>
<dbReference type="OrthoDB" id="1355382at2"/>
<reference evidence="1 2" key="1">
    <citation type="submission" date="2015-01" db="EMBL/GenBank/DDBJ databases">
        <authorList>
            <person name="Xiang T."/>
            <person name="Song Y."/>
            <person name="Huang L."/>
            <person name="Wang B."/>
            <person name="Wu P."/>
        </authorList>
    </citation>
    <scope>NUCLEOTIDE SEQUENCE [LARGE SCALE GENOMIC DNA]</scope>
    <source>
        <strain evidence="1 2">CcD93</strain>
    </source>
</reference>
<gene>
    <name evidence="1" type="ORF">CCAND93_330001</name>
</gene>
<protein>
    <submittedName>
        <fullName evidence="1">Uncharacterized protein</fullName>
    </submittedName>
</protein>
<organism evidence="1 2">
    <name type="scientific">Capnocytophaga canis</name>
    <dbReference type="NCBI Taxonomy" id="1848903"/>
    <lineage>
        <taxon>Bacteria</taxon>
        <taxon>Pseudomonadati</taxon>
        <taxon>Bacteroidota</taxon>
        <taxon>Flavobacteriia</taxon>
        <taxon>Flavobacteriales</taxon>
        <taxon>Flavobacteriaceae</taxon>
        <taxon>Capnocytophaga</taxon>
    </lineage>
</organism>